<evidence type="ECO:0000256" key="1">
    <source>
        <dbReference type="SAM" id="Phobius"/>
    </source>
</evidence>
<evidence type="ECO:0000313" key="3">
    <source>
        <dbReference type="Proteomes" id="UP000289437"/>
    </source>
</evidence>
<comment type="caution">
    <text evidence="2">The sequence shown here is derived from an EMBL/GenBank/DDBJ whole genome shotgun (WGS) entry which is preliminary data.</text>
</comment>
<dbReference type="EMBL" id="RDSM01000003">
    <property type="protein sequence ID" value="RXH55351.1"/>
    <property type="molecule type" value="Genomic_DNA"/>
</dbReference>
<reference evidence="3" key="2">
    <citation type="submission" date="2019-02" db="EMBL/GenBank/DDBJ databases">
        <title>Granulicella sibirica sp. nov., a psychrotolerant acidobacterium isolated from an organic soil layer in forested tundra, West Siberia.</title>
        <authorList>
            <person name="Oshkin I.Y."/>
            <person name="Kulichevskaya I.S."/>
            <person name="Rijpstra W.I.C."/>
            <person name="Sinninghe Damste J.S."/>
            <person name="Rakitin A.L."/>
            <person name="Ravin N.V."/>
            <person name="Dedysh S.N."/>
        </authorList>
    </citation>
    <scope>NUCLEOTIDE SEQUENCE [LARGE SCALE GENOMIC DNA]</scope>
    <source>
        <strain evidence="3">AF10</strain>
    </source>
</reference>
<sequence>MGGFRADLIYLFSSSFLLTFPLLYFFERARDSRRAKVNATFCIFGLVAFAAYLYRLKLMLFG</sequence>
<accession>A0A4Q0T1D8</accession>
<proteinExistence type="predicted"/>
<dbReference type="AlphaFoldDB" id="A0A4Q0T1D8"/>
<organism evidence="2 3">
    <name type="scientific">Granulicella sibirica</name>
    <dbReference type="NCBI Taxonomy" id="2479048"/>
    <lineage>
        <taxon>Bacteria</taxon>
        <taxon>Pseudomonadati</taxon>
        <taxon>Acidobacteriota</taxon>
        <taxon>Terriglobia</taxon>
        <taxon>Terriglobales</taxon>
        <taxon>Acidobacteriaceae</taxon>
        <taxon>Granulicella</taxon>
    </lineage>
</organism>
<name>A0A4Q0T1D8_9BACT</name>
<evidence type="ECO:0000313" key="2">
    <source>
        <dbReference type="EMBL" id="RXH55351.1"/>
    </source>
</evidence>
<feature type="transmembrane region" description="Helical" evidence="1">
    <location>
        <begin position="6"/>
        <end position="25"/>
    </location>
</feature>
<keyword evidence="1" id="KW-0472">Membrane</keyword>
<dbReference type="Proteomes" id="UP000289437">
    <property type="component" value="Unassembled WGS sequence"/>
</dbReference>
<reference evidence="2 3" key="1">
    <citation type="submission" date="2018-11" db="EMBL/GenBank/DDBJ databases">
        <authorList>
            <person name="Mardanov A.V."/>
            <person name="Ravin N.V."/>
            <person name="Dedysh S.N."/>
        </authorList>
    </citation>
    <scope>NUCLEOTIDE SEQUENCE [LARGE SCALE GENOMIC DNA]</scope>
    <source>
        <strain evidence="2 3">AF10</strain>
    </source>
</reference>
<keyword evidence="1" id="KW-1133">Transmembrane helix</keyword>
<feature type="transmembrane region" description="Helical" evidence="1">
    <location>
        <begin position="37"/>
        <end position="54"/>
    </location>
</feature>
<keyword evidence="1" id="KW-0812">Transmembrane</keyword>
<protein>
    <submittedName>
        <fullName evidence="2">Uncharacterized protein</fullName>
    </submittedName>
</protein>
<gene>
    <name evidence="2" type="ORF">GRAN_4455</name>
</gene>
<keyword evidence="3" id="KW-1185">Reference proteome</keyword>